<reference evidence="3" key="1">
    <citation type="journal article" date="2017" name="Nat. Ecol. Evol.">
        <title>Genome expansion and lineage-specific genetic innovations in the forest pathogenic fungi Armillaria.</title>
        <authorList>
            <person name="Sipos G."/>
            <person name="Prasanna A.N."/>
            <person name="Walter M.C."/>
            <person name="O'Connor E."/>
            <person name="Balint B."/>
            <person name="Krizsan K."/>
            <person name="Kiss B."/>
            <person name="Hess J."/>
            <person name="Varga T."/>
            <person name="Slot J."/>
            <person name="Riley R."/>
            <person name="Boka B."/>
            <person name="Rigling D."/>
            <person name="Barry K."/>
            <person name="Lee J."/>
            <person name="Mihaltcheva S."/>
            <person name="LaButti K."/>
            <person name="Lipzen A."/>
            <person name="Waldron R."/>
            <person name="Moloney N.M."/>
            <person name="Sperisen C."/>
            <person name="Kredics L."/>
            <person name="Vagvoelgyi C."/>
            <person name="Patrignani A."/>
            <person name="Fitzpatrick D."/>
            <person name="Nagy I."/>
            <person name="Doyle S."/>
            <person name="Anderson J.B."/>
            <person name="Grigoriev I.V."/>
            <person name="Gueldener U."/>
            <person name="Muensterkoetter M."/>
            <person name="Nagy L.G."/>
        </authorList>
    </citation>
    <scope>NUCLEOTIDE SEQUENCE [LARGE SCALE GENOMIC DNA]</scope>
    <source>
        <strain evidence="3">Ar21-2</strain>
    </source>
</reference>
<protein>
    <submittedName>
        <fullName evidence="2">Uncharacterized protein</fullName>
    </submittedName>
</protein>
<evidence type="ECO:0000313" key="2">
    <source>
        <dbReference type="EMBL" id="PBL02212.1"/>
    </source>
</evidence>
<gene>
    <name evidence="2" type="ORF">ARMGADRAFT_243873</name>
</gene>
<organism evidence="2 3">
    <name type="scientific">Armillaria gallica</name>
    <name type="common">Bulbous honey fungus</name>
    <name type="synonym">Armillaria bulbosa</name>
    <dbReference type="NCBI Taxonomy" id="47427"/>
    <lineage>
        <taxon>Eukaryota</taxon>
        <taxon>Fungi</taxon>
        <taxon>Dikarya</taxon>
        <taxon>Basidiomycota</taxon>
        <taxon>Agaricomycotina</taxon>
        <taxon>Agaricomycetes</taxon>
        <taxon>Agaricomycetidae</taxon>
        <taxon>Agaricales</taxon>
        <taxon>Marasmiineae</taxon>
        <taxon>Physalacriaceae</taxon>
        <taxon>Armillaria</taxon>
    </lineage>
</organism>
<name>A0A2H3E470_ARMGA</name>
<evidence type="ECO:0000313" key="3">
    <source>
        <dbReference type="Proteomes" id="UP000217790"/>
    </source>
</evidence>
<dbReference type="InParanoid" id="A0A2H3E470"/>
<dbReference type="AlphaFoldDB" id="A0A2H3E470"/>
<proteinExistence type="predicted"/>
<accession>A0A2H3E470</accession>
<feature type="compositionally biased region" description="Basic residues" evidence="1">
    <location>
        <begin position="20"/>
        <end position="32"/>
    </location>
</feature>
<keyword evidence="3" id="KW-1185">Reference proteome</keyword>
<dbReference type="Proteomes" id="UP000217790">
    <property type="component" value="Unassembled WGS sequence"/>
</dbReference>
<evidence type="ECO:0000256" key="1">
    <source>
        <dbReference type="SAM" id="MobiDB-lite"/>
    </source>
</evidence>
<feature type="region of interest" description="Disordered" evidence="1">
    <location>
        <begin position="68"/>
        <end position="95"/>
    </location>
</feature>
<sequence length="162" mass="18276">MLSGHVTITAKTHRPFAGYKPRKRKASRRSARRPLLKVADLARGFLRIHKRFKAPDLEYFHISIRCQPKRSAKGPPSVGRRNSHPLDTPVRNGGNGTVSVLHHSCRMLRVKILDLQRSTFRLSSKLQLRPNAMSEALHCLGQGIKCANGDAHPVCHRLLIRD</sequence>
<dbReference type="EMBL" id="KZ293645">
    <property type="protein sequence ID" value="PBL02212.1"/>
    <property type="molecule type" value="Genomic_DNA"/>
</dbReference>
<feature type="region of interest" description="Disordered" evidence="1">
    <location>
        <begin position="1"/>
        <end position="32"/>
    </location>
</feature>